<reference evidence="6 7" key="1">
    <citation type="journal article" date="2018" name="BMC Genomics">
        <title>The genome of Naegleria lovaniensis, the basis for a comparative approach to unravel pathogenicity factors of the human pathogenic amoeba N. fowleri.</title>
        <authorList>
            <person name="Liechti N."/>
            <person name="Schurch N."/>
            <person name="Bruggmann R."/>
            <person name="Wittwer M."/>
        </authorList>
    </citation>
    <scope>NUCLEOTIDE SEQUENCE [LARGE SCALE GENOMIC DNA]</scope>
    <source>
        <strain evidence="6 7">ATCC 30569</strain>
    </source>
</reference>
<dbReference type="InterPro" id="IPR003607">
    <property type="entry name" value="HD/PDEase_dom"/>
</dbReference>
<dbReference type="Proteomes" id="UP000816034">
    <property type="component" value="Unassembled WGS sequence"/>
</dbReference>
<comment type="similarity">
    <text evidence="3">Belongs to the cyclic nucleotide phosphodiesterase family.</text>
</comment>
<keyword evidence="1 3" id="KW-0479">Metal-binding</keyword>
<evidence type="ECO:0000256" key="3">
    <source>
        <dbReference type="RuleBase" id="RU363067"/>
    </source>
</evidence>
<dbReference type="GO" id="GO:0007165">
    <property type="term" value="P:signal transduction"/>
    <property type="evidence" value="ECO:0007669"/>
    <property type="project" value="InterPro"/>
</dbReference>
<dbReference type="InterPro" id="IPR036971">
    <property type="entry name" value="PDEase_catalytic_dom_sf"/>
</dbReference>
<dbReference type="RefSeq" id="XP_044548640.1">
    <property type="nucleotide sequence ID" value="XM_044694621.1"/>
</dbReference>
<evidence type="ECO:0000256" key="2">
    <source>
        <dbReference type="ARBA" id="ARBA00022801"/>
    </source>
</evidence>
<dbReference type="EMBL" id="PYSW02000022">
    <property type="protein sequence ID" value="KAG2382961.1"/>
    <property type="molecule type" value="Genomic_DNA"/>
</dbReference>
<dbReference type="GeneID" id="68097383"/>
<dbReference type="GO" id="GO:0004114">
    <property type="term" value="F:3',5'-cyclic-nucleotide phosphodiesterase activity"/>
    <property type="evidence" value="ECO:0007669"/>
    <property type="project" value="InterPro"/>
</dbReference>
<dbReference type="CDD" id="cd00077">
    <property type="entry name" value="HDc"/>
    <property type="match status" value="1"/>
</dbReference>
<dbReference type="PROSITE" id="PS00126">
    <property type="entry name" value="PDEASE_I_1"/>
    <property type="match status" value="1"/>
</dbReference>
<proteinExistence type="inferred from homology"/>
<dbReference type="Gene3D" id="1.10.1300.10">
    <property type="entry name" value="3'5'-cyclic nucleotide phosphodiesterase, catalytic domain"/>
    <property type="match status" value="1"/>
</dbReference>
<dbReference type="AlphaFoldDB" id="A0AA88GPL7"/>
<feature type="compositionally biased region" description="Low complexity" evidence="4">
    <location>
        <begin position="924"/>
        <end position="976"/>
    </location>
</feature>
<dbReference type="GO" id="GO:0046872">
    <property type="term" value="F:metal ion binding"/>
    <property type="evidence" value="ECO:0007669"/>
    <property type="project" value="UniProtKB-KW"/>
</dbReference>
<protein>
    <recommendedName>
        <fullName evidence="3">Phosphodiesterase</fullName>
        <ecNumber evidence="3">3.1.4.-</ecNumber>
    </recommendedName>
</protein>
<evidence type="ECO:0000256" key="1">
    <source>
        <dbReference type="ARBA" id="ARBA00022723"/>
    </source>
</evidence>
<dbReference type="SUPFAM" id="SSF109604">
    <property type="entry name" value="HD-domain/PDEase-like"/>
    <property type="match status" value="1"/>
</dbReference>
<feature type="compositionally biased region" description="Basic and acidic residues" evidence="4">
    <location>
        <begin position="12"/>
        <end position="22"/>
    </location>
</feature>
<dbReference type="SMART" id="SM00471">
    <property type="entry name" value="HDc"/>
    <property type="match status" value="1"/>
</dbReference>
<keyword evidence="2 3" id="KW-0378">Hydrolase</keyword>
<feature type="compositionally biased region" description="Polar residues" evidence="4">
    <location>
        <begin position="1"/>
        <end position="11"/>
    </location>
</feature>
<feature type="compositionally biased region" description="Polar residues" evidence="4">
    <location>
        <begin position="34"/>
        <end position="58"/>
    </location>
</feature>
<name>A0AA88GPL7_NAELO</name>
<feature type="compositionally biased region" description="Low complexity" evidence="4">
    <location>
        <begin position="858"/>
        <end position="867"/>
    </location>
</feature>
<organism evidence="6 7">
    <name type="scientific">Naegleria lovaniensis</name>
    <name type="common">Amoeba</name>
    <dbReference type="NCBI Taxonomy" id="51637"/>
    <lineage>
        <taxon>Eukaryota</taxon>
        <taxon>Discoba</taxon>
        <taxon>Heterolobosea</taxon>
        <taxon>Tetramitia</taxon>
        <taxon>Eutetramitia</taxon>
        <taxon>Vahlkampfiidae</taxon>
        <taxon>Naegleria</taxon>
    </lineage>
</organism>
<evidence type="ECO:0000313" key="6">
    <source>
        <dbReference type="EMBL" id="KAG2382961.1"/>
    </source>
</evidence>
<evidence type="ECO:0000259" key="5">
    <source>
        <dbReference type="PROSITE" id="PS51845"/>
    </source>
</evidence>
<feature type="region of interest" description="Disordered" evidence="4">
    <location>
        <begin position="921"/>
        <end position="987"/>
    </location>
</feature>
<dbReference type="InterPro" id="IPR023174">
    <property type="entry name" value="PDEase_CS"/>
</dbReference>
<keyword evidence="7" id="KW-1185">Reference proteome</keyword>
<dbReference type="Pfam" id="PF00233">
    <property type="entry name" value="PDEase_I"/>
    <property type="match status" value="1"/>
</dbReference>
<feature type="region of interest" description="Disordered" evidence="4">
    <location>
        <begin position="853"/>
        <end position="902"/>
    </location>
</feature>
<feature type="compositionally biased region" description="Polar residues" evidence="4">
    <location>
        <begin position="877"/>
        <end position="902"/>
    </location>
</feature>
<feature type="domain" description="PDEase" evidence="5">
    <location>
        <begin position="456"/>
        <end position="824"/>
    </location>
</feature>
<gene>
    <name evidence="6" type="ORF">C9374_004928</name>
</gene>
<dbReference type="PANTHER" id="PTHR11347">
    <property type="entry name" value="CYCLIC NUCLEOTIDE PHOSPHODIESTERASE"/>
    <property type="match status" value="1"/>
</dbReference>
<accession>A0AA88GPL7</accession>
<comment type="caution">
    <text evidence="6">The sequence shown here is derived from an EMBL/GenBank/DDBJ whole genome shotgun (WGS) entry which is preliminary data.</text>
</comment>
<dbReference type="InterPro" id="IPR002073">
    <property type="entry name" value="PDEase_catalytic_dom"/>
</dbReference>
<dbReference type="EC" id="3.1.4.-" evidence="3"/>
<feature type="region of interest" description="Disordered" evidence="4">
    <location>
        <begin position="1"/>
        <end position="58"/>
    </location>
</feature>
<evidence type="ECO:0000256" key="4">
    <source>
        <dbReference type="SAM" id="MobiDB-lite"/>
    </source>
</evidence>
<dbReference type="PROSITE" id="PS51845">
    <property type="entry name" value="PDEASE_I_2"/>
    <property type="match status" value="1"/>
</dbReference>
<evidence type="ECO:0000313" key="7">
    <source>
        <dbReference type="Proteomes" id="UP000816034"/>
    </source>
</evidence>
<comment type="cofactor">
    <cofactor evidence="3">
        <name>a divalent metal cation</name>
        <dbReference type="ChEBI" id="CHEBI:60240"/>
    </cofactor>
    <text evidence="3">Binds 2 divalent metal cations per subunit. Site 1 may preferentially bind zinc ions, while site 2 has a preference for magnesium and/or manganese ions.</text>
</comment>
<sequence>MGNTAGCATTHNVEKRSLHEEDNVSTPMALKPSKFQQAAQNNDPTSQTHNSTLSNEDSTIVNIPKGKSLRYVSLERTPKDTLESQHVLLKALAQNNMNDMIAFNTQQVLDREYLICVYPNLDKNILVYILTDGMDKLYYHIRDIESVIRDKNSLFSGEPSESVHFYVLYLNSVQHCIRTMDLFFEPQERDTILLSKRLLPDISSSHSQVTISIPLYPLYYNVDVNIRDVFMLITKHSKMMMKKQSSAKHVETKRQESLTLLHDFKKQTSTKSINDEKAHTVAIHSKDPTRLSLDLVNVMSAPGSLHSSPASTPRTGVSHHAQISELVNELRNHQNEEVRNLIARLESLLTESMNRPTTDSLAEVLVSKASVHSMNVRESVKDLIVSDDQETRKWLSDEVLKGTTLLEDSSDYSWKKKVKAFTKAIVFTNRLREMGSVATRKSNLSISLDLSSVTTQKEDLIELPFDILEYLKVHALSYYSFDVFKFEKIAKGEPLYYLCLYLFQTYDLANNLNIPVKTIKAFLKDVESQYRNNPYHNNCHATDVVQSAFSLYHSLFAEKSVEVGQSQQQVPPTPSSNTSQNILQSIQSTTNTTSQLYFHLNPLDILALLVACLAHDVCHPGVTNLFEKKTRSERAIMFNDRSILENFHCYSLFKILSKEETNLFVNMNNHQFEYLRELIVEMILATDISQHFLIVGQMKSNDIFNHEKFTIERKECLLALLKVLIKCADVSNPTKRFPVYGQWLDRIMNEFYNQGDRERELNIDISPFMDRNNQNVPKCQTGFMEFIVMPLFSLLFDFKPEDSKYIREQTEFNYKSMQEMCKNGQMLRLDEILEVMKQTTLDGTLSQHIHPVVVVKTSPRPSSQPSSSRRKELSEACQVTSSHSPNVASNDGTMPTTTSHNSQVTTINDANLHEHNGQLQLPLSESGTSKSISSGSGSSGIITPSSTSGGAAALTLSSTTPTTSAAALSSSTGTSTRSMDLGTKNDQNYEDEAPLVAQSIQEDGTIPLLIQDVSRRIHRENLIDDDEMVETDEVLNQVSSIQLKSITTLPNEDEYPCHESFDDQT</sequence>